<dbReference type="EMBL" id="JBJQOH010000004">
    <property type="protein sequence ID" value="KAL3688094.1"/>
    <property type="molecule type" value="Genomic_DNA"/>
</dbReference>
<organism evidence="2 3">
    <name type="scientific">Riccia sorocarpa</name>
    <dbReference type="NCBI Taxonomy" id="122646"/>
    <lineage>
        <taxon>Eukaryota</taxon>
        <taxon>Viridiplantae</taxon>
        <taxon>Streptophyta</taxon>
        <taxon>Embryophyta</taxon>
        <taxon>Marchantiophyta</taxon>
        <taxon>Marchantiopsida</taxon>
        <taxon>Marchantiidae</taxon>
        <taxon>Marchantiales</taxon>
        <taxon>Ricciaceae</taxon>
        <taxon>Riccia</taxon>
    </lineage>
</organism>
<keyword evidence="3" id="KW-1185">Reference proteome</keyword>
<gene>
    <name evidence="2" type="ORF">R1sor_014403</name>
</gene>
<name>A0ABD3HC55_9MARC</name>
<evidence type="ECO:0000313" key="3">
    <source>
        <dbReference type="Proteomes" id="UP001633002"/>
    </source>
</evidence>
<feature type="compositionally biased region" description="Basic and acidic residues" evidence="1">
    <location>
        <begin position="209"/>
        <end position="218"/>
    </location>
</feature>
<feature type="compositionally biased region" description="Polar residues" evidence="1">
    <location>
        <begin position="198"/>
        <end position="208"/>
    </location>
</feature>
<accession>A0ABD3HC55</accession>
<feature type="compositionally biased region" description="Polar residues" evidence="1">
    <location>
        <begin position="15"/>
        <end position="25"/>
    </location>
</feature>
<sequence>MATDDLMMVAAQIMQKSGNQVSQQELSKRTEGAPMKSANTSASGGITGKGMLPVPLTIPTRDSMVANTTSQRVSEKGVSMVHYGPGNSSQNNNLLGSNRGTAPVAPMNDNKKHPTARGVIQSGEEQHTKAELGYTARERKERAWSEATRSIECITRNVNCFQTADRGQKKKPYPQMDKLNDVPITTDRLQELKETFELLNQNGPQTEGDSTRRNGDFD</sequence>
<comment type="caution">
    <text evidence="2">The sequence shown here is derived from an EMBL/GenBank/DDBJ whole genome shotgun (WGS) entry which is preliminary data.</text>
</comment>
<reference evidence="2 3" key="1">
    <citation type="submission" date="2024-09" db="EMBL/GenBank/DDBJ databases">
        <title>Chromosome-scale assembly of Riccia sorocarpa.</title>
        <authorList>
            <person name="Paukszto L."/>
        </authorList>
    </citation>
    <scope>NUCLEOTIDE SEQUENCE [LARGE SCALE GENOMIC DNA]</scope>
    <source>
        <strain evidence="2">LP-2024</strain>
        <tissue evidence="2">Aerial parts of the thallus</tissue>
    </source>
</reference>
<evidence type="ECO:0000256" key="1">
    <source>
        <dbReference type="SAM" id="MobiDB-lite"/>
    </source>
</evidence>
<feature type="region of interest" description="Disordered" evidence="1">
    <location>
        <begin position="198"/>
        <end position="218"/>
    </location>
</feature>
<feature type="region of interest" description="Disordered" evidence="1">
    <location>
        <begin position="15"/>
        <end position="51"/>
    </location>
</feature>
<dbReference type="Proteomes" id="UP001633002">
    <property type="component" value="Unassembled WGS sequence"/>
</dbReference>
<protein>
    <submittedName>
        <fullName evidence="2">Uncharacterized protein</fullName>
    </submittedName>
</protein>
<evidence type="ECO:0000313" key="2">
    <source>
        <dbReference type="EMBL" id="KAL3688094.1"/>
    </source>
</evidence>
<dbReference type="AlphaFoldDB" id="A0ABD3HC55"/>
<proteinExistence type="predicted"/>